<evidence type="ECO:0000259" key="2">
    <source>
        <dbReference type="Pfam" id="PF01551"/>
    </source>
</evidence>
<dbReference type="EC" id="3.4.24.-" evidence="3"/>
<dbReference type="InterPro" id="IPR050570">
    <property type="entry name" value="Cell_wall_metabolism_enzyme"/>
</dbReference>
<comment type="caution">
    <text evidence="3">The sequence shown here is derived from an EMBL/GenBank/DDBJ whole genome shotgun (WGS) entry which is preliminary data.</text>
</comment>
<dbReference type="Gene3D" id="2.70.70.10">
    <property type="entry name" value="Glucose Permease (Domain IIA)"/>
    <property type="match status" value="1"/>
</dbReference>
<dbReference type="PANTHER" id="PTHR21666:SF289">
    <property type="entry name" value="L-ALA--D-GLU ENDOPEPTIDASE"/>
    <property type="match status" value="1"/>
</dbReference>
<dbReference type="PANTHER" id="PTHR21666">
    <property type="entry name" value="PEPTIDASE-RELATED"/>
    <property type="match status" value="1"/>
</dbReference>
<keyword evidence="1" id="KW-0732">Signal</keyword>
<name>A0ABW3HY77_9FLAO</name>
<evidence type="ECO:0000256" key="1">
    <source>
        <dbReference type="ARBA" id="ARBA00022729"/>
    </source>
</evidence>
<gene>
    <name evidence="3" type="ORF">ACFQ1O_00720</name>
</gene>
<evidence type="ECO:0000313" key="4">
    <source>
        <dbReference type="Proteomes" id="UP001596997"/>
    </source>
</evidence>
<dbReference type="GO" id="GO:0016787">
    <property type="term" value="F:hydrolase activity"/>
    <property type="evidence" value="ECO:0007669"/>
    <property type="project" value="UniProtKB-KW"/>
</dbReference>
<proteinExistence type="predicted"/>
<organism evidence="3 4">
    <name type="scientific">Pseudofulvibacter geojedonensis</name>
    <dbReference type="NCBI Taxonomy" id="1123758"/>
    <lineage>
        <taxon>Bacteria</taxon>
        <taxon>Pseudomonadati</taxon>
        <taxon>Bacteroidota</taxon>
        <taxon>Flavobacteriia</taxon>
        <taxon>Flavobacteriales</taxon>
        <taxon>Flavobacteriaceae</taxon>
        <taxon>Pseudofulvibacter</taxon>
    </lineage>
</organism>
<dbReference type="Pfam" id="PF01551">
    <property type="entry name" value="Peptidase_M23"/>
    <property type="match status" value="1"/>
</dbReference>
<dbReference type="SUPFAM" id="SSF51261">
    <property type="entry name" value="Duplicated hybrid motif"/>
    <property type="match status" value="1"/>
</dbReference>
<dbReference type="RefSeq" id="WP_377712264.1">
    <property type="nucleotide sequence ID" value="NZ_JBHTJM010000001.1"/>
</dbReference>
<dbReference type="Proteomes" id="UP001596997">
    <property type="component" value="Unassembled WGS sequence"/>
</dbReference>
<keyword evidence="4" id="KW-1185">Reference proteome</keyword>
<dbReference type="CDD" id="cd12797">
    <property type="entry name" value="M23_peptidase"/>
    <property type="match status" value="1"/>
</dbReference>
<dbReference type="InterPro" id="IPR016047">
    <property type="entry name" value="M23ase_b-sheet_dom"/>
</dbReference>
<evidence type="ECO:0000313" key="3">
    <source>
        <dbReference type="EMBL" id="MFD0962521.1"/>
    </source>
</evidence>
<reference evidence="4" key="1">
    <citation type="journal article" date="2019" name="Int. J. Syst. Evol. Microbiol.">
        <title>The Global Catalogue of Microorganisms (GCM) 10K type strain sequencing project: providing services to taxonomists for standard genome sequencing and annotation.</title>
        <authorList>
            <consortium name="The Broad Institute Genomics Platform"/>
            <consortium name="The Broad Institute Genome Sequencing Center for Infectious Disease"/>
            <person name="Wu L."/>
            <person name="Ma J."/>
        </authorList>
    </citation>
    <scope>NUCLEOTIDE SEQUENCE [LARGE SCALE GENOMIC DNA]</scope>
    <source>
        <strain evidence="4">CCUG 62114</strain>
    </source>
</reference>
<protein>
    <submittedName>
        <fullName evidence="3">M23 family metallopeptidase</fullName>
        <ecNumber evidence="3">3.4.24.-</ecNumber>
    </submittedName>
</protein>
<accession>A0ABW3HY77</accession>
<keyword evidence="3" id="KW-0378">Hydrolase</keyword>
<dbReference type="InterPro" id="IPR011055">
    <property type="entry name" value="Dup_hybrid_motif"/>
</dbReference>
<dbReference type="EMBL" id="JBHTJM010000001">
    <property type="protein sequence ID" value="MFD0962521.1"/>
    <property type="molecule type" value="Genomic_DNA"/>
</dbReference>
<sequence>MQLKTTFLTAFFFSIFMYSQDIPQDYFRNPLDIEPILSGTFAELRSNHFHSGIDIKTQQVEGLNVYATASGHVARIKISPWGYGKAIYIQHPNGYTTVYAHLKKFTPKIEAYVKKKQYQKEKFAIELFPKDYELPITKGDIIAFSGNTGGSGGPHLHYEIRDRKERPMNPMLFGFKVKDHTKPSINGVYAYSMNDTSQVNHHNDLHKIKLSLTKDGNYITSTVYAYGEIGFGINTYDKQDQAHNKNGVYNIQSFVNGNPSFELDFRKFSFSESRYLNRLIDYSYFKRKKSRIQKLFKEPNNPLSIIKNVNEKGLIHLKEGDHVNYVITVTDFKGNKRTITIPLEGKKMEITHFKKKTESLHHAFANKETYLENNGKSVYIPKGALYDNQPIIFETKGDTIEIGDKNIPLHKNITLSFYSDNKFENKDMSKLYVSRLGYKNEPYQYVSTYKKEGKISGKTKTFGKFTISTDSIGPIITPLNLYKGKWMSKSKYLQIKIVDKLTGIKKYRATINGKWILMEYNPKKNKLTYDFNDKVVTEAEHNFKLVVLDNVGNSSTFETTFYRKY</sequence>
<feature type="domain" description="M23ase beta-sheet core" evidence="2">
    <location>
        <begin position="49"/>
        <end position="117"/>
    </location>
</feature>